<dbReference type="InterPro" id="IPR032710">
    <property type="entry name" value="NTF2-like_dom_sf"/>
</dbReference>
<evidence type="ECO:0000313" key="2">
    <source>
        <dbReference type="EMBL" id="KKB63468.1"/>
    </source>
</evidence>
<dbReference type="STRING" id="28092.WM40_11830"/>
<dbReference type="Proteomes" id="UP000033618">
    <property type="component" value="Unassembled WGS sequence"/>
</dbReference>
<dbReference type="PATRIC" id="fig|28092.6.peg.2781"/>
<dbReference type="RefSeq" id="WP_046152972.1">
    <property type="nucleotide sequence ID" value="NZ_JAIFTI010000021.1"/>
</dbReference>
<reference evidence="2 3" key="1">
    <citation type="submission" date="2015-03" db="EMBL/GenBank/DDBJ databases">
        <title>Draft Genome Sequence of Burkholderia andropogonis type strain ICMP2807, isolated from Sorghum bicolor.</title>
        <authorList>
            <person name="Lopes-Santos L."/>
            <person name="Castro D.B."/>
            <person name="Ottoboni L.M."/>
            <person name="Park D."/>
            <person name="Weirc B.S."/>
            <person name="Destefano S.A."/>
        </authorList>
    </citation>
    <scope>NUCLEOTIDE SEQUENCE [LARGE SCALE GENOMIC DNA]</scope>
    <source>
        <strain evidence="2 3">ICMP2807</strain>
    </source>
</reference>
<proteinExistence type="predicted"/>
<comment type="caution">
    <text evidence="2">The sequence shown here is derived from an EMBL/GenBank/DDBJ whole genome shotgun (WGS) entry which is preliminary data.</text>
</comment>
<dbReference type="AlphaFoldDB" id="A0A0F5K056"/>
<evidence type="ECO:0000313" key="3">
    <source>
        <dbReference type="Proteomes" id="UP000033618"/>
    </source>
</evidence>
<accession>A0A0F5K056</accession>
<dbReference type="Gene3D" id="3.10.450.50">
    <property type="match status" value="1"/>
</dbReference>
<protein>
    <recommendedName>
        <fullName evidence="1">DUF4440 domain-containing protein</fullName>
    </recommendedName>
</protein>
<dbReference type="EMBL" id="LAQU01000010">
    <property type="protein sequence ID" value="KKB63468.1"/>
    <property type="molecule type" value="Genomic_DNA"/>
</dbReference>
<gene>
    <name evidence="2" type="ORF">WM40_11830</name>
</gene>
<keyword evidence="3" id="KW-1185">Reference proteome</keyword>
<dbReference type="SUPFAM" id="SSF54427">
    <property type="entry name" value="NTF2-like"/>
    <property type="match status" value="1"/>
</dbReference>
<feature type="domain" description="DUF4440" evidence="1">
    <location>
        <begin position="13"/>
        <end position="119"/>
    </location>
</feature>
<dbReference type="OrthoDB" id="8965451at2"/>
<dbReference type="InterPro" id="IPR027843">
    <property type="entry name" value="DUF4440"/>
</dbReference>
<name>A0A0F5K056_9BURK</name>
<sequence length="130" mass="14533">MTTAALRPGPAMAAEDRRVALLAQGQLSALADLFDDTLIYVHSTGLVQGKADVLEFFAKTLRVVRIERQIERVTEDGHLTSIAMIQTMHATLHADESKHIATRSYIHTLWRLTDGDWRLLHFQSTALPAQ</sequence>
<organism evidence="2 3">
    <name type="scientific">Robbsia andropogonis</name>
    <dbReference type="NCBI Taxonomy" id="28092"/>
    <lineage>
        <taxon>Bacteria</taxon>
        <taxon>Pseudomonadati</taxon>
        <taxon>Pseudomonadota</taxon>
        <taxon>Betaproteobacteria</taxon>
        <taxon>Burkholderiales</taxon>
        <taxon>Burkholderiaceae</taxon>
        <taxon>Robbsia</taxon>
    </lineage>
</organism>
<evidence type="ECO:0000259" key="1">
    <source>
        <dbReference type="Pfam" id="PF14534"/>
    </source>
</evidence>
<dbReference type="Pfam" id="PF14534">
    <property type="entry name" value="DUF4440"/>
    <property type="match status" value="1"/>
</dbReference>